<feature type="compositionally biased region" description="Low complexity" evidence="1">
    <location>
        <begin position="1"/>
        <end position="18"/>
    </location>
</feature>
<gene>
    <name evidence="2" type="ORF">NHX12_021225</name>
</gene>
<organism evidence="2 3">
    <name type="scientific">Muraenolepis orangiensis</name>
    <name type="common">Patagonian moray cod</name>
    <dbReference type="NCBI Taxonomy" id="630683"/>
    <lineage>
        <taxon>Eukaryota</taxon>
        <taxon>Metazoa</taxon>
        <taxon>Chordata</taxon>
        <taxon>Craniata</taxon>
        <taxon>Vertebrata</taxon>
        <taxon>Euteleostomi</taxon>
        <taxon>Actinopterygii</taxon>
        <taxon>Neopterygii</taxon>
        <taxon>Teleostei</taxon>
        <taxon>Neoteleostei</taxon>
        <taxon>Acanthomorphata</taxon>
        <taxon>Zeiogadaria</taxon>
        <taxon>Gadariae</taxon>
        <taxon>Gadiformes</taxon>
        <taxon>Muraenolepidoidei</taxon>
        <taxon>Muraenolepididae</taxon>
        <taxon>Muraenolepis</taxon>
    </lineage>
</organism>
<evidence type="ECO:0000313" key="2">
    <source>
        <dbReference type="EMBL" id="KAJ3611209.1"/>
    </source>
</evidence>
<sequence length="147" mass="16180">MKPSLTRSRSMSSLPSRPEGTRALTDLFESKNDTQPEVQRGARPGSWDFRAKMDKATPAVVNGQVGESKTPQKKKKKEAADAPPAAWDAKANDANATANTKEREVVEKQGSNMRSRRKSIGGIDFEHIGASRYSKDSQTFSFTEAYT</sequence>
<dbReference type="AlphaFoldDB" id="A0A9Q0EQ24"/>
<name>A0A9Q0EQ24_9TELE</name>
<feature type="region of interest" description="Disordered" evidence="1">
    <location>
        <begin position="1"/>
        <end position="125"/>
    </location>
</feature>
<proteinExistence type="predicted"/>
<dbReference type="Proteomes" id="UP001148018">
    <property type="component" value="Unassembled WGS sequence"/>
</dbReference>
<protein>
    <submittedName>
        <fullName evidence="2">Uncharacterized protein</fullName>
    </submittedName>
</protein>
<reference evidence="2" key="1">
    <citation type="submission" date="2022-07" db="EMBL/GenBank/DDBJ databases">
        <title>Chromosome-level genome of Muraenolepis orangiensis.</title>
        <authorList>
            <person name="Kim J."/>
        </authorList>
    </citation>
    <scope>NUCLEOTIDE SEQUENCE</scope>
    <source>
        <strain evidence="2">KU_S4_2022</strain>
        <tissue evidence="2">Muscle</tissue>
    </source>
</reference>
<feature type="compositionally biased region" description="Low complexity" evidence="1">
    <location>
        <begin position="81"/>
        <end position="99"/>
    </location>
</feature>
<evidence type="ECO:0000256" key="1">
    <source>
        <dbReference type="SAM" id="MobiDB-lite"/>
    </source>
</evidence>
<dbReference type="EMBL" id="JANIIK010000037">
    <property type="protein sequence ID" value="KAJ3611209.1"/>
    <property type="molecule type" value="Genomic_DNA"/>
</dbReference>
<comment type="caution">
    <text evidence="2">The sequence shown here is derived from an EMBL/GenBank/DDBJ whole genome shotgun (WGS) entry which is preliminary data.</text>
</comment>
<keyword evidence="3" id="KW-1185">Reference proteome</keyword>
<accession>A0A9Q0EQ24</accession>
<evidence type="ECO:0000313" key="3">
    <source>
        <dbReference type="Proteomes" id="UP001148018"/>
    </source>
</evidence>